<dbReference type="SUPFAM" id="SSF46785">
    <property type="entry name" value="Winged helix' DNA-binding domain"/>
    <property type="match status" value="1"/>
</dbReference>
<keyword evidence="3" id="KW-0346">Stress response</keyword>
<dbReference type="PANTHER" id="PTHR34824">
    <property type="entry name" value="HEAT-INDUCIBLE TRANSCRIPTION REPRESSOR HRCA"/>
    <property type="match status" value="1"/>
</dbReference>
<dbReference type="GO" id="GO:0003677">
    <property type="term" value="F:DNA binding"/>
    <property type="evidence" value="ECO:0007669"/>
    <property type="project" value="InterPro"/>
</dbReference>
<keyword evidence="6" id="KW-1185">Reference proteome</keyword>
<dbReference type="RefSeq" id="WP_096259714.1">
    <property type="nucleotide sequence ID" value="NZ_BDME01000002.1"/>
</dbReference>
<evidence type="ECO:0000256" key="2">
    <source>
        <dbReference type="ARBA" id="ARBA00023015"/>
    </source>
</evidence>
<dbReference type="InterPro" id="IPR036388">
    <property type="entry name" value="WH-like_DNA-bd_sf"/>
</dbReference>
<sequence>MKEKVELVLEELIKEYLKESAPISSTKLKEKANLPFSASSIRSYLQKLKKHGLIEKEHLSSGSKPSKKALKTFWKENFENIELDLKNLEEKIIENNLYFAAKIFENELLKKVYKYDKFIIVEFEKNEFVFKYDANLYTFLKSLEGIYFDQIRNYLEYLNLNEIFKKIDLIYEYLCYNQKRLFELSQVIDIKPFIEFEFNSIKKGLNFINDILIYKNLKKVDDKWFEYVLIGDIYSNFLNLIKGGASG</sequence>
<proteinExistence type="predicted"/>
<dbReference type="InterPro" id="IPR002571">
    <property type="entry name" value="HrcA"/>
</dbReference>
<accession>A0A292YGP3</accession>
<keyword evidence="2" id="KW-0805">Transcription regulation</keyword>
<evidence type="ECO:0000256" key="4">
    <source>
        <dbReference type="ARBA" id="ARBA00023163"/>
    </source>
</evidence>
<dbReference type="OrthoDB" id="9783139at2"/>
<dbReference type="AlphaFoldDB" id="A0A292YGP3"/>
<evidence type="ECO:0000313" key="5">
    <source>
        <dbReference type="EMBL" id="GAX88050.1"/>
    </source>
</evidence>
<keyword evidence="4" id="KW-0804">Transcription</keyword>
<keyword evidence="1" id="KW-0678">Repressor</keyword>
<protein>
    <submittedName>
        <fullName evidence="5">Heat-inducible transcriptional repressor</fullName>
    </submittedName>
</protein>
<organism evidence="5 6">
    <name type="scientific">Lebetimonas natsushimae</name>
    <dbReference type="NCBI Taxonomy" id="1936991"/>
    <lineage>
        <taxon>Bacteria</taxon>
        <taxon>Pseudomonadati</taxon>
        <taxon>Campylobacterota</taxon>
        <taxon>Epsilonproteobacteria</taxon>
        <taxon>Nautiliales</taxon>
        <taxon>Nautiliaceae</taxon>
        <taxon>Lebetimonas</taxon>
    </lineage>
</organism>
<dbReference type="InterPro" id="IPR036390">
    <property type="entry name" value="WH_DNA-bd_sf"/>
</dbReference>
<evidence type="ECO:0000256" key="1">
    <source>
        <dbReference type="ARBA" id="ARBA00022491"/>
    </source>
</evidence>
<reference evidence="5 6" key="1">
    <citation type="journal article" date="2017" name="Syst. Appl. Microbiol.">
        <title>Lebetimonas natsushimae sp. nov., a novel strictly anaerobic, moderately thermophilic chemoautotroph isolated from a deep-sea hydrothermal vent polychaete nest in the Mid-Okinawa Trough.</title>
        <authorList>
            <person name="Nagata R."/>
            <person name="Takaki Y."/>
            <person name="Tame A."/>
            <person name="Nunoura T."/>
            <person name="Muto H."/>
            <person name="Mino S."/>
            <person name="Sawayama S."/>
            <person name="Takai K."/>
            <person name="Nakagawa S."/>
        </authorList>
    </citation>
    <scope>NUCLEOTIDE SEQUENCE [LARGE SCALE GENOMIC DNA]</scope>
    <source>
        <strain evidence="5 6">HS1857</strain>
    </source>
</reference>
<dbReference type="Gene3D" id="1.10.10.10">
    <property type="entry name" value="Winged helix-like DNA-binding domain superfamily/Winged helix DNA-binding domain"/>
    <property type="match status" value="1"/>
</dbReference>
<dbReference type="Proteomes" id="UP000217944">
    <property type="component" value="Unassembled WGS sequence"/>
</dbReference>
<comment type="caution">
    <text evidence="5">The sequence shown here is derived from an EMBL/GenBank/DDBJ whole genome shotgun (WGS) entry which is preliminary data.</text>
</comment>
<name>A0A292YGP3_9BACT</name>
<evidence type="ECO:0000313" key="6">
    <source>
        <dbReference type="Proteomes" id="UP000217944"/>
    </source>
</evidence>
<dbReference type="GO" id="GO:0045892">
    <property type="term" value="P:negative regulation of DNA-templated transcription"/>
    <property type="evidence" value="ECO:0007669"/>
    <property type="project" value="TreeGrafter"/>
</dbReference>
<dbReference type="EMBL" id="BDME01000002">
    <property type="protein sequence ID" value="GAX88050.1"/>
    <property type="molecule type" value="Genomic_DNA"/>
</dbReference>
<dbReference type="PANTHER" id="PTHR34824:SF1">
    <property type="entry name" value="HEAT-INDUCIBLE TRANSCRIPTION REPRESSOR HRCA"/>
    <property type="match status" value="1"/>
</dbReference>
<evidence type="ECO:0000256" key="3">
    <source>
        <dbReference type="ARBA" id="ARBA00023016"/>
    </source>
</evidence>
<gene>
    <name evidence="5" type="ORF">LNAT_P1348</name>
</gene>